<feature type="transmembrane region" description="Helical" evidence="12">
    <location>
        <begin position="62"/>
        <end position="81"/>
    </location>
</feature>
<comment type="subcellular location">
    <subcellularLocation>
        <location evidence="1">Cell membrane</location>
        <topology evidence="1">Multi-pass membrane protein</topology>
    </subcellularLocation>
</comment>
<evidence type="ECO:0000256" key="9">
    <source>
        <dbReference type="ARBA" id="ARBA00025320"/>
    </source>
</evidence>
<organism evidence="16 19">
    <name type="scientific">Staphylococcus pseudintermedius</name>
    <dbReference type="NCBI Taxonomy" id="283734"/>
    <lineage>
        <taxon>Bacteria</taxon>
        <taxon>Bacillati</taxon>
        <taxon>Bacillota</taxon>
        <taxon>Bacilli</taxon>
        <taxon>Bacillales</taxon>
        <taxon>Staphylococcaceae</taxon>
        <taxon>Staphylococcus</taxon>
        <taxon>Staphylococcus intermedius group</taxon>
    </lineage>
</organism>
<evidence type="ECO:0000256" key="2">
    <source>
        <dbReference type="ARBA" id="ARBA00007935"/>
    </source>
</evidence>
<evidence type="ECO:0000256" key="6">
    <source>
        <dbReference type="ARBA" id="ARBA00022692"/>
    </source>
</evidence>
<sequence>MSLKPIHHLFIASACLVIVSFLSLMIGNTLVSLPQLIQALFHFDGQNDVHTLVTGSRASRTIIALLTGAALAVAGLFMQVLTRNAVASPGLFGVNAGAVFFIVTGVTLIRVHSFEALVVMAFVGAILVTILVVGLGMFKQARFTPQRVILAGASISMLFTAFTQGILIMNETNLQGLLFWLSGSVSLRNIWDIPWMIVIILLFLIAGFFMAPHLNILMTSDEIATGLGQNVKRIKWVIVLMISVLAGSSVALAGSIIFVGLIIPNIAKLILPPRYQLLIPYTALLGSCLMISADIVARVIIRPLELPVGIITGILGALVLIYLMKKGIYRV</sequence>
<evidence type="ECO:0000313" key="18">
    <source>
        <dbReference type="Proteomes" id="UP000246800"/>
    </source>
</evidence>
<evidence type="ECO:0000256" key="10">
    <source>
        <dbReference type="ARBA" id="ARBA00031149"/>
    </source>
</evidence>
<evidence type="ECO:0000313" key="17">
    <source>
        <dbReference type="Proteomes" id="UP000246351"/>
    </source>
</evidence>
<dbReference type="Pfam" id="PF01032">
    <property type="entry name" value="FecCD"/>
    <property type="match status" value="1"/>
</dbReference>
<dbReference type="eggNOG" id="COG0609">
    <property type="taxonomic scope" value="Bacteria"/>
</dbReference>
<dbReference type="EMBL" id="QEIT01000010">
    <property type="protein sequence ID" value="PWZ76828.1"/>
    <property type="molecule type" value="Genomic_DNA"/>
</dbReference>
<comment type="similarity">
    <text evidence="2">Belongs to the binding-protein-dependent transport system permease family. FecCD subfamily.</text>
</comment>
<dbReference type="InterPro" id="IPR037294">
    <property type="entry name" value="ABC_BtuC-like"/>
</dbReference>
<feature type="transmembrane region" description="Helical" evidence="12">
    <location>
        <begin position="87"/>
        <end position="109"/>
    </location>
</feature>
<evidence type="ECO:0000256" key="12">
    <source>
        <dbReference type="SAM" id="Phobius"/>
    </source>
</evidence>
<evidence type="ECO:0000313" key="14">
    <source>
        <dbReference type="EMBL" id="PWZ76828.1"/>
    </source>
</evidence>
<evidence type="ECO:0000256" key="1">
    <source>
        <dbReference type="ARBA" id="ARBA00004651"/>
    </source>
</evidence>
<dbReference type="EMBL" id="QQPC01000041">
    <property type="protein sequence ID" value="REA81595.1"/>
    <property type="molecule type" value="Genomic_DNA"/>
</dbReference>
<proteinExistence type="inferred from homology"/>
<evidence type="ECO:0000256" key="3">
    <source>
        <dbReference type="ARBA" id="ARBA00018524"/>
    </source>
</evidence>
<dbReference type="GO" id="GO:0005886">
    <property type="term" value="C:plasma membrane"/>
    <property type="evidence" value="ECO:0007669"/>
    <property type="project" value="UniProtKB-SubCell"/>
</dbReference>
<feature type="transmembrane region" description="Helical" evidence="12">
    <location>
        <begin position="190"/>
        <end position="211"/>
    </location>
</feature>
<keyword evidence="6 12" id="KW-0812">Transmembrane</keyword>
<protein>
    <recommendedName>
        <fullName evidence="3">Probable heme-iron transport system permease protein IsdF</fullName>
    </recommendedName>
    <alternativeName>
        <fullName evidence="11">Iron-regulated surface determinant protein F</fullName>
    </alternativeName>
    <alternativeName>
        <fullName evidence="10">Staphylococcal iron-regulated protein G</fullName>
    </alternativeName>
</protein>
<dbReference type="Gene3D" id="1.10.3470.10">
    <property type="entry name" value="ABC transporter involved in vitamin B12 uptake, BtuC"/>
    <property type="match status" value="1"/>
</dbReference>
<evidence type="ECO:0000256" key="4">
    <source>
        <dbReference type="ARBA" id="ARBA00022448"/>
    </source>
</evidence>
<evidence type="ECO:0000256" key="7">
    <source>
        <dbReference type="ARBA" id="ARBA00022989"/>
    </source>
</evidence>
<dbReference type="CDD" id="cd06550">
    <property type="entry name" value="TM_ABC_iron-siderophores_like"/>
    <property type="match status" value="1"/>
</dbReference>
<dbReference type="SUPFAM" id="SSF81345">
    <property type="entry name" value="ABC transporter involved in vitamin B12 uptake, BtuC"/>
    <property type="match status" value="1"/>
</dbReference>
<feature type="transmembrane region" description="Helical" evidence="12">
    <location>
        <begin position="306"/>
        <end position="324"/>
    </location>
</feature>
<dbReference type="Proteomes" id="UP000256409">
    <property type="component" value="Unassembled WGS sequence"/>
</dbReference>
<dbReference type="EMBL" id="AAXKXX010000006">
    <property type="protein sequence ID" value="EGQ4384606.1"/>
    <property type="molecule type" value="Genomic_DNA"/>
</dbReference>
<dbReference type="FunFam" id="1.10.3470.10:FF:000001">
    <property type="entry name" value="Vitamin B12 ABC transporter permease BtuC"/>
    <property type="match status" value="1"/>
</dbReference>
<evidence type="ECO:0000256" key="8">
    <source>
        <dbReference type="ARBA" id="ARBA00023136"/>
    </source>
</evidence>
<feature type="transmembrane region" description="Helical" evidence="12">
    <location>
        <begin position="116"/>
        <end position="136"/>
    </location>
</feature>
<dbReference type="Proteomes" id="UP000246800">
    <property type="component" value="Unassembled WGS sequence"/>
</dbReference>
<dbReference type="PROSITE" id="PS51257">
    <property type="entry name" value="PROKAR_LIPOPROTEIN"/>
    <property type="match status" value="1"/>
</dbReference>
<dbReference type="InterPro" id="IPR000522">
    <property type="entry name" value="ABC_transptr_permease_BtuC"/>
</dbReference>
<dbReference type="OrthoDB" id="9811721at2"/>
<keyword evidence="4" id="KW-0813">Transport</keyword>
<evidence type="ECO:0000313" key="15">
    <source>
        <dbReference type="EMBL" id="PWZ99450.1"/>
    </source>
</evidence>
<dbReference type="EMBL" id="QEIV01000197">
    <property type="protein sequence ID" value="PWZ99450.1"/>
    <property type="molecule type" value="Genomic_DNA"/>
</dbReference>
<dbReference type="PANTHER" id="PTHR30472">
    <property type="entry name" value="FERRIC ENTEROBACTIN TRANSPORT SYSTEM PERMEASE PROTEIN"/>
    <property type="match status" value="1"/>
</dbReference>
<evidence type="ECO:0000256" key="5">
    <source>
        <dbReference type="ARBA" id="ARBA00022475"/>
    </source>
</evidence>
<name>A0A161WGQ4_STAPS</name>
<evidence type="ECO:0000313" key="20">
    <source>
        <dbReference type="Proteomes" id="UP000600220"/>
    </source>
</evidence>
<keyword evidence="20" id="KW-1185">Reference proteome</keyword>
<comment type="caution">
    <text evidence="16">The sequence shown here is derived from an EMBL/GenBank/DDBJ whole genome shotgun (WGS) entry which is preliminary data.</text>
</comment>
<gene>
    <name evidence="14" type="ORF">DD902_02110</name>
    <name evidence="15" type="ORF">DD924_02590</name>
    <name evidence="16" type="ORF">DV961_07470</name>
    <name evidence="13" type="ORF">EGV54_05795</name>
</gene>
<reference evidence="16" key="2">
    <citation type="journal article" date="2018" name="Vet. Microbiol.">
        <title>Methicillin-resistant staphylococci amongst veterinary personnel, personnel-owned pets, patients and the hospital environment of two small animal veterinary hospitals.</title>
        <authorList>
            <person name="Worthing K.A."/>
            <person name="Brown J."/>
            <person name="Gerber L."/>
            <person name="Abraham S."/>
            <person name="Trott D."/>
            <person name="Norris J.M."/>
        </authorList>
    </citation>
    <scope>NUCLEOTIDE SEQUENCE</scope>
    <source>
        <strain evidence="16">ST496-2</strain>
    </source>
</reference>
<dbReference type="AlphaFoldDB" id="A0A161WGQ4"/>
<feature type="transmembrane region" description="Helical" evidence="12">
    <location>
        <begin position="236"/>
        <end position="263"/>
    </location>
</feature>
<dbReference type="GO" id="GO:0033214">
    <property type="term" value="P:siderophore-iron import into cell"/>
    <property type="evidence" value="ECO:0007669"/>
    <property type="project" value="TreeGrafter"/>
</dbReference>
<dbReference type="PANTHER" id="PTHR30472:SF58">
    <property type="entry name" value="IRON(3+)-HYDROXAMATE IMPORT SYSTEM PERMEASE PROTEIN FHUB"/>
    <property type="match status" value="1"/>
</dbReference>
<keyword evidence="7 12" id="KW-1133">Transmembrane helix</keyword>
<keyword evidence="8 12" id="KW-0472">Membrane</keyword>
<evidence type="ECO:0000313" key="13">
    <source>
        <dbReference type="EMBL" id="EGQ4384606.1"/>
    </source>
</evidence>
<dbReference type="Proteomes" id="UP000246351">
    <property type="component" value="Unassembled WGS sequence"/>
</dbReference>
<reference evidence="17 18" key="1">
    <citation type="journal article" date="2018" name="Vet. Microbiol.">
        <title>Clonal diversity and geographic distribution of methicillin-resistant Staphylococcus pseudintermedius from Australian animals: Discovery of novel sequence types.</title>
        <authorList>
            <person name="Worthing K.A."/>
            <person name="Abraham S."/>
            <person name="Coombs G.W."/>
            <person name="Pang S."/>
            <person name="Saputra S."/>
            <person name="Jordan D."/>
            <person name="Trott D.J."/>
            <person name="Norris J.M."/>
        </authorList>
    </citation>
    <scope>NUCLEOTIDE SEQUENCE [LARGE SCALE GENOMIC DNA]</scope>
    <source>
        <strain evidence="14 18">ST525 1</strain>
        <strain evidence="15 17">ST71 3</strain>
    </source>
</reference>
<accession>A0A161WGQ4</accession>
<feature type="transmembrane region" description="Helical" evidence="12">
    <location>
        <begin position="148"/>
        <end position="169"/>
    </location>
</feature>
<evidence type="ECO:0000313" key="16">
    <source>
        <dbReference type="EMBL" id="REA81595.1"/>
    </source>
</evidence>
<reference evidence="19" key="3">
    <citation type="journal article" date="2018" name="Vet. Microbiol.">
        <title>Molecular epidemiology of methicillin-resistant staphylococci amongst veterinary personnel, personnel-owned pets, patients and the hospital environment of two companion animal veterinary hospitals.</title>
        <authorList>
            <person name="Worthing K.A."/>
            <person name="Brown J."/>
            <person name="Gerber L."/>
            <person name="Abraham S."/>
            <person name="Trott D."/>
            <person name="Norris J.M."/>
        </authorList>
    </citation>
    <scope>NUCLEOTIDE SEQUENCE [LARGE SCALE GENOMIC DNA]</scope>
    <source>
        <strain evidence="19">ST496-2</strain>
    </source>
</reference>
<dbReference type="RefSeq" id="WP_020220036.1">
    <property type="nucleotide sequence ID" value="NZ_AP019372.1"/>
</dbReference>
<comment type="function">
    <text evidence="9">Part of the binding-protein-dependent transport system for heme-iron. Responsible for the translocation of the substrate across the membrane.</text>
</comment>
<keyword evidence="5" id="KW-1003">Cell membrane</keyword>
<dbReference type="GO" id="GO:0022857">
    <property type="term" value="F:transmembrane transporter activity"/>
    <property type="evidence" value="ECO:0007669"/>
    <property type="project" value="InterPro"/>
</dbReference>
<evidence type="ECO:0000256" key="11">
    <source>
        <dbReference type="ARBA" id="ARBA00031465"/>
    </source>
</evidence>
<feature type="transmembrane region" description="Helical" evidence="12">
    <location>
        <begin position="6"/>
        <end position="26"/>
    </location>
</feature>
<dbReference type="Proteomes" id="UP000600220">
    <property type="component" value="Unassembled WGS sequence"/>
</dbReference>
<dbReference type="STRING" id="937773.SPSINT_0332"/>
<reference evidence="13 20" key="4">
    <citation type="submission" date="2018-11" db="EMBL/GenBank/DDBJ databases">
        <authorList>
            <consortium name="Veterinary Laboratory Investigation and Response Network"/>
        </authorList>
    </citation>
    <scope>NUCLEOTIDE SEQUENCE [LARGE SCALE GENOMIC DNA]</scope>
    <source>
        <strain evidence="13 20">SPSE-18-VL-LA-PA-Ryan-0021</strain>
    </source>
</reference>
<feature type="transmembrane region" description="Helical" evidence="12">
    <location>
        <begin position="275"/>
        <end position="300"/>
    </location>
</feature>
<evidence type="ECO:0000313" key="19">
    <source>
        <dbReference type="Proteomes" id="UP000256409"/>
    </source>
</evidence>